<dbReference type="InterPro" id="IPR036855">
    <property type="entry name" value="Znf_CCCH_sf"/>
</dbReference>
<dbReference type="AlphaFoldDB" id="A0A4P9Y7F0"/>
<feature type="non-terminal residue" evidence="6">
    <location>
        <position position="54"/>
    </location>
</feature>
<sequence length="54" mass="5971">AAGSVSNIPCKFFRNGKCQAGSNCVFSHLGPTDERCKYFLKGQCKFGRRCALMH</sequence>
<keyword evidence="7" id="KW-1185">Reference proteome</keyword>
<evidence type="ECO:0000256" key="2">
    <source>
        <dbReference type="ARBA" id="ARBA00022771"/>
    </source>
</evidence>
<feature type="domain" description="C3H1-type" evidence="5">
    <location>
        <begin position="4"/>
        <end position="31"/>
    </location>
</feature>
<keyword evidence="3 4" id="KW-0862">Zinc</keyword>
<dbReference type="GO" id="GO:0008270">
    <property type="term" value="F:zinc ion binding"/>
    <property type="evidence" value="ECO:0007669"/>
    <property type="project" value="UniProtKB-KW"/>
</dbReference>
<evidence type="ECO:0000259" key="5">
    <source>
        <dbReference type="PROSITE" id="PS50103"/>
    </source>
</evidence>
<feature type="non-terminal residue" evidence="6">
    <location>
        <position position="1"/>
    </location>
</feature>
<keyword evidence="1 4" id="KW-0479">Metal-binding</keyword>
<accession>A0A4P9Y7F0</accession>
<evidence type="ECO:0000256" key="3">
    <source>
        <dbReference type="ARBA" id="ARBA00022833"/>
    </source>
</evidence>
<reference evidence="7" key="1">
    <citation type="journal article" date="2018" name="Nat. Microbiol.">
        <title>Leveraging single-cell genomics to expand the fungal tree of life.</title>
        <authorList>
            <person name="Ahrendt S.R."/>
            <person name="Quandt C.A."/>
            <person name="Ciobanu D."/>
            <person name="Clum A."/>
            <person name="Salamov A."/>
            <person name="Andreopoulos B."/>
            <person name="Cheng J.F."/>
            <person name="Woyke T."/>
            <person name="Pelin A."/>
            <person name="Henrissat B."/>
            <person name="Reynolds N.K."/>
            <person name="Benny G.L."/>
            <person name="Smith M.E."/>
            <person name="James T.Y."/>
            <person name="Grigoriev I.V."/>
        </authorList>
    </citation>
    <scope>NUCLEOTIDE SEQUENCE [LARGE SCALE GENOMIC DNA]</scope>
</reference>
<organism evidence="6 7">
    <name type="scientific">Piptocephalis cylindrospora</name>
    <dbReference type="NCBI Taxonomy" id="1907219"/>
    <lineage>
        <taxon>Eukaryota</taxon>
        <taxon>Fungi</taxon>
        <taxon>Fungi incertae sedis</taxon>
        <taxon>Zoopagomycota</taxon>
        <taxon>Zoopagomycotina</taxon>
        <taxon>Zoopagomycetes</taxon>
        <taxon>Zoopagales</taxon>
        <taxon>Piptocephalidaceae</taxon>
        <taxon>Piptocephalis</taxon>
    </lineage>
</organism>
<dbReference type="OrthoDB" id="411372at2759"/>
<evidence type="ECO:0000313" key="6">
    <source>
        <dbReference type="EMBL" id="RKP15056.1"/>
    </source>
</evidence>
<evidence type="ECO:0000313" key="7">
    <source>
        <dbReference type="Proteomes" id="UP000267251"/>
    </source>
</evidence>
<evidence type="ECO:0000256" key="1">
    <source>
        <dbReference type="ARBA" id="ARBA00022723"/>
    </source>
</evidence>
<keyword evidence="2 4" id="KW-0863">Zinc-finger</keyword>
<protein>
    <recommendedName>
        <fullName evidence="5">C3H1-type domain-containing protein</fullName>
    </recommendedName>
</protein>
<dbReference type="PANTHER" id="PTHR11224:SF10">
    <property type="entry name" value="IP09428P-RELATED"/>
    <property type="match status" value="1"/>
</dbReference>
<dbReference type="InterPro" id="IPR000571">
    <property type="entry name" value="Znf_CCCH"/>
</dbReference>
<dbReference type="PROSITE" id="PS50103">
    <property type="entry name" value="ZF_C3H1"/>
    <property type="match status" value="2"/>
</dbReference>
<dbReference type="GO" id="GO:0000209">
    <property type="term" value="P:protein polyubiquitination"/>
    <property type="evidence" value="ECO:0007669"/>
    <property type="project" value="InterPro"/>
</dbReference>
<dbReference type="Gene3D" id="4.10.1000.10">
    <property type="entry name" value="Zinc finger, CCCH-type"/>
    <property type="match status" value="1"/>
</dbReference>
<dbReference type="Pfam" id="PF00642">
    <property type="entry name" value="zf-CCCH"/>
    <property type="match status" value="2"/>
</dbReference>
<dbReference type="Proteomes" id="UP000267251">
    <property type="component" value="Unassembled WGS sequence"/>
</dbReference>
<dbReference type="GO" id="GO:0061630">
    <property type="term" value="F:ubiquitin protein ligase activity"/>
    <property type="evidence" value="ECO:0007669"/>
    <property type="project" value="InterPro"/>
</dbReference>
<evidence type="ECO:0000256" key="4">
    <source>
        <dbReference type="PROSITE-ProRule" id="PRU00723"/>
    </source>
</evidence>
<dbReference type="PANTHER" id="PTHR11224">
    <property type="entry name" value="MAKORIN-RELATED"/>
    <property type="match status" value="1"/>
</dbReference>
<name>A0A4P9Y7F0_9FUNG</name>
<dbReference type="EMBL" id="KZ987762">
    <property type="protein sequence ID" value="RKP15056.1"/>
    <property type="molecule type" value="Genomic_DNA"/>
</dbReference>
<feature type="zinc finger region" description="C3H1-type" evidence="4">
    <location>
        <begin position="4"/>
        <end position="31"/>
    </location>
</feature>
<dbReference type="InterPro" id="IPR045072">
    <property type="entry name" value="MKRN-like"/>
</dbReference>
<feature type="domain" description="C3H1-type" evidence="5">
    <location>
        <begin position="35"/>
        <end position="54"/>
    </location>
</feature>
<dbReference type="SUPFAM" id="SSF90229">
    <property type="entry name" value="CCCH zinc finger"/>
    <property type="match status" value="2"/>
</dbReference>
<gene>
    <name evidence="6" type="ORF">BJ684DRAFT_4679</name>
</gene>
<proteinExistence type="predicted"/>
<feature type="zinc finger region" description="C3H1-type" evidence="4">
    <location>
        <begin position="35"/>
        <end position="54"/>
    </location>
</feature>
<dbReference type="SMART" id="SM00356">
    <property type="entry name" value="ZnF_C3H1"/>
    <property type="match status" value="2"/>
</dbReference>